<name>A0A381TD10_9ZZZZ</name>
<evidence type="ECO:0000256" key="3">
    <source>
        <dbReference type="SAM" id="MobiDB-lite"/>
    </source>
</evidence>
<evidence type="ECO:0000259" key="4">
    <source>
        <dbReference type="PROSITE" id="PS52004"/>
    </source>
</evidence>
<dbReference type="PANTHER" id="PTHR11712">
    <property type="entry name" value="POLYKETIDE SYNTHASE-RELATED"/>
    <property type="match status" value="1"/>
</dbReference>
<protein>
    <recommendedName>
        <fullName evidence="4">Ketosynthase family 3 (KS3) domain-containing protein</fullName>
    </recommendedName>
</protein>
<dbReference type="InterPro" id="IPR014031">
    <property type="entry name" value="Ketoacyl_synth_C"/>
</dbReference>
<dbReference type="EMBL" id="UINC01004397">
    <property type="protein sequence ID" value="SVA14026.1"/>
    <property type="molecule type" value="Genomic_DNA"/>
</dbReference>
<dbReference type="GO" id="GO:0004315">
    <property type="term" value="F:3-oxoacyl-[acyl-carrier-protein] synthase activity"/>
    <property type="evidence" value="ECO:0007669"/>
    <property type="project" value="InterPro"/>
</dbReference>
<dbReference type="Pfam" id="PF00109">
    <property type="entry name" value="ketoacyl-synt"/>
    <property type="match status" value="1"/>
</dbReference>
<dbReference type="Gene3D" id="3.40.47.10">
    <property type="match status" value="1"/>
</dbReference>
<dbReference type="GO" id="GO:0006633">
    <property type="term" value="P:fatty acid biosynthetic process"/>
    <property type="evidence" value="ECO:0007669"/>
    <property type="project" value="InterPro"/>
</dbReference>
<evidence type="ECO:0000256" key="1">
    <source>
        <dbReference type="ARBA" id="ARBA00008467"/>
    </source>
</evidence>
<keyword evidence="2" id="KW-0808">Transferase</keyword>
<dbReference type="CDD" id="cd00834">
    <property type="entry name" value="KAS_I_II"/>
    <property type="match status" value="1"/>
</dbReference>
<dbReference type="SMART" id="SM00825">
    <property type="entry name" value="PKS_KS"/>
    <property type="match status" value="1"/>
</dbReference>
<dbReference type="PANTHER" id="PTHR11712:SF320">
    <property type="entry name" value="BETA-KETOACYL SYNTHASE"/>
    <property type="match status" value="1"/>
</dbReference>
<feature type="domain" description="Ketosynthase family 3 (KS3)" evidence="4">
    <location>
        <begin position="1"/>
        <end position="389"/>
    </location>
</feature>
<dbReference type="SUPFAM" id="SSF53901">
    <property type="entry name" value="Thiolase-like"/>
    <property type="match status" value="1"/>
</dbReference>
<comment type="similarity">
    <text evidence="1">Belongs to the thiolase-like superfamily. Beta-ketoacyl-ACP synthases family.</text>
</comment>
<sequence>MGIVSALGNKHKEILKNLLSGPPGKLTEGPNLLNERKFGVRNVKTTLAEIPEKLSRYRCRNNALALTAFQQIEERVESVRESTESFRMGVVMGTSTSGMLSTEQALRFRNDTGQFPEQFDYAQHEMNGLADFIAEYSGITGPAYTISTACSSSAKVFASGRALLEMGLCDAVVIGGSDSLCEFVLNGFSSLEVLSPEISNPLSQNRQGINLGEGACVFLMKRMPGGIQLRGVGESSDAHHMSSPDPQGRGAQSAMQNALNDAKMTPDEIQYINLHGTATRLNDEMESRAVQNVFPSSPFCSSTKPFFGHCLGAAGSIEAGVCWLTLTSGINSDKTIILPPHSWDEQADTALPELTMVRPGQSIPAQGEVNLMSSSFGFGGNNFSLILSYDFD</sequence>
<dbReference type="PROSITE" id="PS00606">
    <property type="entry name" value="KS3_1"/>
    <property type="match status" value="1"/>
</dbReference>
<dbReference type="NCBIfam" id="NF006618">
    <property type="entry name" value="PRK09185.1"/>
    <property type="match status" value="1"/>
</dbReference>
<dbReference type="InterPro" id="IPR018201">
    <property type="entry name" value="Ketoacyl_synth_AS"/>
</dbReference>
<dbReference type="PROSITE" id="PS52004">
    <property type="entry name" value="KS3_2"/>
    <property type="match status" value="1"/>
</dbReference>
<dbReference type="InterPro" id="IPR020841">
    <property type="entry name" value="PKS_Beta-ketoAc_synthase_dom"/>
</dbReference>
<gene>
    <name evidence="5" type="ORF">METZ01_LOCUS66880</name>
</gene>
<dbReference type="InterPro" id="IPR016039">
    <property type="entry name" value="Thiolase-like"/>
</dbReference>
<dbReference type="InterPro" id="IPR000794">
    <property type="entry name" value="Beta-ketoacyl_synthase"/>
</dbReference>
<evidence type="ECO:0000313" key="5">
    <source>
        <dbReference type="EMBL" id="SVA14026.1"/>
    </source>
</evidence>
<proteinExistence type="inferred from homology"/>
<accession>A0A381TD10</accession>
<dbReference type="Pfam" id="PF02801">
    <property type="entry name" value="Ketoacyl-synt_C"/>
    <property type="match status" value="1"/>
</dbReference>
<evidence type="ECO:0000256" key="2">
    <source>
        <dbReference type="ARBA" id="ARBA00022679"/>
    </source>
</evidence>
<dbReference type="InterPro" id="IPR014030">
    <property type="entry name" value="Ketoacyl_synth_N"/>
</dbReference>
<organism evidence="5">
    <name type="scientific">marine metagenome</name>
    <dbReference type="NCBI Taxonomy" id="408172"/>
    <lineage>
        <taxon>unclassified sequences</taxon>
        <taxon>metagenomes</taxon>
        <taxon>ecological metagenomes</taxon>
    </lineage>
</organism>
<dbReference type="AlphaFoldDB" id="A0A381TD10"/>
<reference evidence="5" key="1">
    <citation type="submission" date="2018-05" db="EMBL/GenBank/DDBJ databases">
        <authorList>
            <person name="Lanie J.A."/>
            <person name="Ng W.-L."/>
            <person name="Kazmierczak K.M."/>
            <person name="Andrzejewski T.M."/>
            <person name="Davidsen T.M."/>
            <person name="Wayne K.J."/>
            <person name="Tettelin H."/>
            <person name="Glass J.I."/>
            <person name="Rusch D."/>
            <person name="Podicherti R."/>
            <person name="Tsui H.-C.T."/>
            <person name="Winkler M.E."/>
        </authorList>
    </citation>
    <scope>NUCLEOTIDE SEQUENCE</scope>
</reference>
<dbReference type="GO" id="GO:0005829">
    <property type="term" value="C:cytosol"/>
    <property type="evidence" value="ECO:0007669"/>
    <property type="project" value="TreeGrafter"/>
</dbReference>
<feature type="region of interest" description="Disordered" evidence="3">
    <location>
        <begin position="232"/>
        <end position="257"/>
    </location>
</feature>